<proteinExistence type="predicted"/>
<evidence type="ECO:0000259" key="1">
    <source>
        <dbReference type="Pfam" id="PF01979"/>
    </source>
</evidence>
<dbReference type="OrthoDB" id="3189065at2"/>
<dbReference type="Gene3D" id="3.30.110.90">
    <property type="entry name" value="Amidohydrolase"/>
    <property type="match status" value="1"/>
</dbReference>
<dbReference type="Gene3D" id="1.20.58.520">
    <property type="entry name" value="Amidohydrolase"/>
    <property type="match status" value="1"/>
</dbReference>
<dbReference type="SUPFAM" id="SSF51556">
    <property type="entry name" value="Metallo-dependent hydrolases"/>
    <property type="match status" value="1"/>
</dbReference>
<dbReference type="Proteomes" id="UP000306192">
    <property type="component" value="Unassembled WGS sequence"/>
</dbReference>
<dbReference type="AlphaFoldDB" id="A0A4T2C5V1"/>
<name>A0A4T2C5V1_9MICO</name>
<gene>
    <name evidence="2" type="ORF">D4765_05715</name>
</gene>
<protein>
    <submittedName>
        <fullName evidence="2">Amidohydrolase</fullName>
    </submittedName>
</protein>
<sequence length="375" mass="37652">MGSGVTTIVNVRVFTGDGLSELSTVVIGGEVIVSVTADAGGEGDGDVVVDGGGGTLMPGLIDSHVHLFGAGDLERASTWGVTTMLDMGAPSMELIAGLRAVPDAPTIRTAGLPASAPGGMQTTRMGFARDSVVTGPGDAERFVAARVADGVDYIKIIAEDPAAMGAAALDGPTIDALVIAAHTNRLRAYAHVTTVAAAQLAATAWVDVLTHVALDAGLPAALVTEVAAKGLVSVPTLVMMRGVAEKAGGASGDLVTHRGVVDFAHAVASVTALHEAGVAVLVGTDSNSAPGSPFGIAHGESLHDELGLLVEAGLSPVEALRGATVLPARMFDLRDRGAVTPGLRADLVLVEGDPTVDIAATRAIRGVWIAGARVR</sequence>
<dbReference type="InterPro" id="IPR051781">
    <property type="entry name" value="Metallo-dep_Hydrolase"/>
</dbReference>
<keyword evidence="3" id="KW-1185">Reference proteome</keyword>
<accession>A0A4T2C5V1</accession>
<dbReference type="Pfam" id="PF01979">
    <property type="entry name" value="Amidohydro_1"/>
    <property type="match status" value="1"/>
</dbReference>
<reference evidence="2 3" key="1">
    <citation type="journal article" date="2019" name="Microorganisms">
        <title>Systematic Affiliation and Genome Analysis of Subtercola vilae DB165(T) with Particular Emphasis on Cold Adaptation of an Isolate from a High-Altitude Cold Volcano Lake.</title>
        <authorList>
            <person name="Villalobos A.S."/>
            <person name="Wiese J."/>
            <person name="Imhoff J.F."/>
            <person name="Dorador C."/>
            <person name="Keller A."/>
            <person name="Hentschel U."/>
        </authorList>
    </citation>
    <scope>NUCLEOTIDE SEQUENCE [LARGE SCALE GENOMIC DNA]</scope>
    <source>
        <strain evidence="2 3">DB165</strain>
    </source>
</reference>
<keyword evidence="2" id="KW-0378">Hydrolase</keyword>
<dbReference type="GO" id="GO:0016810">
    <property type="term" value="F:hydrolase activity, acting on carbon-nitrogen (but not peptide) bonds"/>
    <property type="evidence" value="ECO:0007669"/>
    <property type="project" value="InterPro"/>
</dbReference>
<evidence type="ECO:0000313" key="3">
    <source>
        <dbReference type="Proteomes" id="UP000306192"/>
    </source>
</evidence>
<dbReference type="Gene3D" id="3.40.50.10910">
    <property type="entry name" value="Amidohydrolase"/>
    <property type="match status" value="1"/>
</dbReference>
<evidence type="ECO:0000313" key="2">
    <source>
        <dbReference type="EMBL" id="TIH39099.1"/>
    </source>
</evidence>
<dbReference type="InterPro" id="IPR011059">
    <property type="entry name" value="Metal-dep_hydrolase_composite"/>
</dbReference>
<dbReference type="InterPro" id="IPR006680">
    <property type="entry name" value="Amidohydro-rel"/>
</dbReference>
<dbReference type="PANTHER" id="PTHR43135:SF3">
    <property type="entry name" value="ALPHA-D-RIBOSE 1-METHYLPHOSPHONATE 5-TRIPHOSPHATE DIPHOSPHATASE"/>
    <property type="match status" value="1"/>
</dbReference>
<organism evidence="2 3">
    <name type="scientific">Subtercola vilae</name>
    <dbReference type="NCBI Taxonomy" id="2056433"/>
    <lineage>
        <taxon>Bacteria</taxon>
        <taxon>Bacillati</taxon>
        <taxon>Actinomycetota</taxon>
        <taxon>Actinomycetes</taxon>
        <taxon>Micrococcales</taxon>
        <taxon>Microbacteriaceae</taxon>
        <taxon>Subtercola</taxon>
    </lineage>
</organism>
<dbReference type="EMBL" id="QYRT01000007">
    <property type="protein sequence ID" value="TIH39099.1"/>
    <property type="molecule type" value="Genomic_DNA"/>
</dbReference>
<dbReference type="SUPFAM" id="SSF51338">
    <property type="entry name" value="Composite domain of metallo-dependent hydrolases"/>
    <property type="match status" value="1"/>
</dbReference>
<dbReference type="InterPro" id="IPR032466">
    <property type="entry name" value="Metal_Hydrolase"/>
</dbReference>
<comment type="caution">
    <text evidence="2">The sequence shown here is derived from an EMBL/GenBank/DDBJ whole genome shotgun (WGS) entry which is preliminary data.</text>
</comment>
<dbReference type="PANTHER" id="PTHR43135">
    <property type="entry name" value="ALPHA-D-RIBOSE 1-METHYLPHOSPHONATE 5-TRIPHOSPHATE DIPHOSPHATASE"/>
    <property type="match status" value="1"/>
</dbReference>
<dbReference type="Gene3D" id="2.30.40.10">
    <property type="entry name" value="Urease, subunit C, domain 1"/>
    <property type="match status" value="1"/>
</dbReference>
<feature type="domain" description="Amidohydrolase-related" evidence="1">
    <location>
        <begin position="55"/>
        <end position="372"/>
    </location>
</feature>